<gene>
    <name evidence="2" type="ORF">ACFOWE_27060</name>
</gene>
<evidence type="ECO:0000313" key="3">
    <source>
        <dbReference type="Proteomes" id="UP001595850"/>
    </source>
</evidence>
<evidence type="ECO:0000256" key="1">
    <source>
        <dbReference type="SAM" id="Phobius"/>
    </source>
</evidence>
<evidence type="ECO:0000313" key="2">
    <source>
        <dbReference type="EMBL" id="MFC4061978.1"/>
    </source>
</evidence>
<keyword evidence="3" id="KW-1185">Reference proteome</keyword>
<organism evidence="2 3">
    <name type="scientific">Planomonospora corallina</name>
    <dbReference type="NCBI Taxonomy" id="1806052"/>
    <lineage>
        <taxon>Bacteria</taxon>
        <taxon>Bacillati</taxon>
        <taxon>Actinomycetota</taxon>
        <taxon>Actinomycetes</taxon>
        <taxon>Streptosporangiales</taxon>
        <taxon>Streptosporangiaceae</taxon>
        <taxon>Planomonospora</taxon>
    </lineage>
</organism>
<sequence length="604" mass="62078">MAVALTTAFTTMFTTMAAMKLSMVRNAMNGQKAGLIMIGAALGLVAAGATLFAAFRSGDLLAAAYAVWMLGWIFGPVFAGGGDETLRPEYFTLLGLPPRRLAAGLLASAFVGVAPVISLLALSGLVVSGLRQSPATVLVALAAMLLQLAVFVLLSRVAVALMGVALRSRAGAVGAAVVNGAILAALGQIWVFAVALNQVGGISPGAASALRYLPSGWGPAAVEAAGLGDWGRAGLALGALVVLIALLLAAWAALLTRRVGSVKRSARGRRPMTAATATTAVVAKELRTWSRDLVRTHQLTFSVAYGVFFAAAPLLLGWDVMLPWAGPLFVVMAASMSANLYGVDGTALWLTLMVPGASDVRGRQLAWLLVVVPPAVLLTAGLASVTGGPWPMVLAVTAALLGGGAGIVPLISVYSLVPGVDPHRRGGNPLRVSEDDGAMTGQAYAVLALTALTGAPAAVAAAAYGWAGVAVGVATGVLCWWGLGLLAQRRLHSRGPELLHMMRTGKRPTAAGGSGRSGWTSLDHLPKRERIITVVCWSVAAIPLFPQGIVAGILKVNGSGSRSWFLALHLSEGLQWPVIAAMVLLGLGLYGLGGWLMFRRRPAA</sequence>
<comment type="caution">
    <text evidence="2">The sequence shown here is derived from an EMBL/GenBank/DDBJ whole genome shotgun (WGS) entry which is preliminary data.</text>
</comment>
<feature type="transmembrane region" description="Helical" evidence="1">
    <location>
        <begin position="33"/>
        <end position="55"/>
    </location>
</feature>
<feature type="transmembrane region" description="Helical" evidence="1">
    <location>
        <begin position="299"/>
        <end position="318"/>
    </location>
</feature>
<dbReference type="EMBL" id="JBHSBM010000040">
    <property type="protein sequence ID" value="MFC4061978.1"/>
    <property type="molecule type" value="Genomic_DNA"/>
</dbReference>
<dbReference type="RefSeq" id="WP_377292671.1">
    <property type="nucleotide sequence ID" value="NZ_JBHSBM010000040.1"/>
</dbReference>
<name>A0ABV8IHP7_9ACTN</name>
<feature type="transmembrane region" description="Helical" evidence="1">
    <location>
        <begin position="172"/>
        <end position="197"/>
    </location>
</feature>
<proteinExistence type="predicted"/>
<dbReference type="Proteomes" id="UP001595850">
    <property type="component" value="Unassembled WGS sequence"/>
</dbReference>
<feature type="transmembrane region" description="Helical" evidence="1">
    <location>
        <begin position="531"/>
        <end position="554"/>
    </location>
</feature>
<feature type="transmembrane region" description="Helical" evidence="1">
    <location>
        <begin position="101"/>
        <end position="126"/>
    </location>
</feature>
<feature type="transmembrane region" description="Helical" evidence="1">
    <location>
        <begin position="138"/>
        <end position="166"/>
    </location>
</feature>
<protein>
    <recommendedName>
        <fullName evidence="4">ABC-2 type transport system permease protein</fullName>
    </recommendedName>
</protein>
<feature type="transmembrane region" description="Helical" evidence="1">
    <location>
        <begin position="392"/>
        <end position="417"/>
    </location>
</feature>
<evidence type="ECO:0008006" key="4">
    <source>
        <dbReference type="Google" id="ProtNLM"/>
    </source>
</evidence>
<feature type="transmembrane region" description="Helical" evidence="1">
    <location>
        <begin position="574"/>
        <end position="598"/>
    </location>
</feature>
<reference evidence="3" key="1">
    <citation type="journal article" date="2019" name="Int. J. Syst. Evol. Microbiol.">
        <title>The Global Catalogue of Microorganisms (GCM) 10K type strain sequencing project: providing services to taxonomists for standard genome sequencing and annotation.</title>
        <authorList>
            <consortium name="The Broad Institute Genomics Platform"/>
            <consortium name="The Broad Institute Genome Sequencing Center for Infectious Disease"/>
            <person name="Wu L."/>
            <person name="Ma J."/>
        </authorList>
    </citation>
    <scope>NUCLEOTIDE SEQUENCE [LARGE SCALE GENOMIC DNA]</scope>
    <source>
        <strain evidence="3">TBRC 4489</strain>
    </source>
</reference>
<feature type="transmembrane region" description="Helical" evidence="1">
    <location>
        <begin position="464"/>
        <end position="486"/>
    </location>
</feature>
<keyword evidence="1" id="KW-0812">Transmembrane</keyword>
<accession>A0ABV8IHP7</accession>
<feature type="transmembrane region" description="Helical" evidence="1">
    <location>
        <begin position="324"/>
        <end position="353"/>
    </location>
</feature>
<feature type="transmembrane region" description="Helical" evidence="1">
    <location>
        <begin position="438"/>
        <end position="458"/>
    </location>
</feature>
<keyword evidence="1" id="KW-0472">Membrane</keyword>
<feature type="transmembrane region" description="Helical" evidence="1">
    <location>
        <begin position="365"/>
        <end position="386"/>
    </location>
</feature>
<feature type="transmembrane region" description="Helical" evidence="1">
    <location>
        <begin position="62"/>
        <end position="81"/>
    </location>
</feature>
<feature type="transmembrane region" description="Helical" evidence="1">
    <location>
        <begin position="233"/>
        <end position="255"/>
    </location>
</feature>
<keyword evidence="1" id="KW-1133">Transmembrane helix</keyword>